<evidence type="ECO:0000313" key="2">
    <source>
        <dbReference type="EMBL" id="MFD1883203.1"/>
    </source>
</evidence>
<organism evidence="2 3">
    <name type="scientific">Paracoccus pacificus</name>
    <dbReference type="NCBI Taxonomy" id="1463598"/>
    <lineage>
        <taxon>Bacteria</taxon>
        <taxon>Pseudomonadati</taxon>
        <taxon>Pseudomonadota</taxon>
        <taxon>Alphaproteobacteria</taxon>
        <taxon>Rhodobacterales</taxon>
        <taxon>Paracoccaceae</taxon>
        <taxon>Paracoccus</taxon>
    </lineage>
</organism>
<keyword evidence="1" id="KW-0472">Membrane</keyword>
<proteinExistence type="predicted"/>
<dbReference type="Proteomes" id="UP001597213">
    <property type="component" value="Unassembled WGS sequence"/>
</dbReference>
<accession>A0ABW4RC72</accession>
<evidence type="ECO:0000256" key="1">
    <source>
        <dbReference type="SAM" id="Phobius"/>
    </source>
</evidence>
<dbReference type="RefSeq" id="WP_379144336.1">
    <property type="nucleotide sequence ID" value="NZ_JBHUEN010000043.1"/>
</dbReference>
<keyword evidence="1" id="KW-0812">Transmembrane</keyword>
<sequence length="50" mass="5672">MNTALGDDLVSRIPWVRFAIIVFAFFYRSGTPGLMVLMPMAIVAMIRIIR</sequence>
<feature type="transmembrane region" description="Helical" evidence="1">
    <location>
        <begin position="9"/>
        <end position="27"/>
    </location>
</feature>
<reference evidence="3" key="1">
    <citation type="journal article" date="2019" name="Int. J. Syst. Evol. Microbiol.">
        <title>The Global Catalogue of Microorganisms (GCM) 10K type strain sequencing project: providing services to taxonomists for standard genome sequencing and annotation.</title>
        <authorList>
            <consortium name="The Broad Institute Genomics Platform"/>
            <consortium name="The Broad Institute Genome Sequencing Center for Infectious Disease"/>
            <person name="Wu L."/>
            <person name="Ma J."/>
        </authorList>
    </citation>
    <scope>NUCLEOTIDE SEQUENCE [LARGE SCALE GENOMIC DNA]</scope>
    <source>
        <strain evidence="3">CCUG 56029</strain>
    </source>
</reference>
<keyword evidence="3" id="KW-1185">Reference proteome</keyword>
<dbReference type="EMBL" id="JBHUEN010000043">
    <property type="protein sequence ID" value="MFD1883203.1"/>
    <property type="molecule type" value="Genomic_DNA"/>
</dbReference>
<name>A0ABW4RC72_9RHOB</name>
<evidence type="ECO:0000313" key="3">
    <source>
        <dbReference type="Proteomes" id="UP001597213"/>
    </source>
</evidence>
<gene>
    <name evidence="2" type="ORF">ACFSCT_15900</name>
</gene>
<comment type="caution">
    <text evidence="2">The sequence shown here is derived from an EMBL/GenBank/DDBJ whole genome shotgun (WGS) entry which is preliminary data.</text>
</comment>
<protein>
    <submittedName>
        <fullName evidence="2">Uncharacterized protein</fullName>
    </submittedName>
</protein>
<keyword evidence="1" id="KW-1133">Transmembrane helix</keyword>